<accession>A0ACD3B3F4</accession>
<keyword evidence="2" id="KW-1185">Reference proteome</keyword>
<gene>
    <name evidence="1" type="ORF">BDN72DRAFT_835708</name>
</gene>
<proteinExistence type="predicted"/>
<reference evidence="1 2" key="1">
    <citation type="journal article" date="2019" name="Nat. Ecol. Evol.">
        <title>Megaphylogeny resolves global patterns of mushroom evolution.</title>
        <authorList>
            <person name="Varga T."/>
            <person name="Krizsan K."/>
            <person name="Foldi C."/>
            <person name="Dima B."/>
            <person name="Sanchez-Garcia M."/>
            <person name="Sanchez-Ramirez S."/>
            <person name="Szollosi G.J."/>
            <person name="Szarkandi J.G."/>
            <person name="Papp V."/>
            <person name="Albert L."/>
            <person name="Andreopoulos W."/>
            <person name="Angelini C."/>
            <person name="Antonin V."/>
            <person name="Barry K.W."/>
            <person name="Bougher N.L."/>
            <person name="Buchanan P."/>
            <person name="Buyck B."/>
            <person name="Bense V."/>
            <person name="Catcheside P."/>
            <person name="Chovatia M."/>
            <person name="Cooper J."/>
            <person name="Damon W."/>
            <person name="Desjardin D."/>
            <person name="Finy P."/>
            <person name="Geml J."/>
            <person name="Haridas S."/>
            <person name="Hughes K."/>
            <person name="Justo A."/>
            <person name="Karasinski D."/>
            <person name="Kautmanova I."/>
            <person name="Kiss B."/>
            <person name="Kocsube S."/>
            <person name="Kotiranta H."/>
            <person name="LaButti K.M."/>
            <person name="Lechner B.E."/>
            <person name="Liimatainen K."/>
            <person name="Lipzen A."/>
            <person name="Lukacs Z."/>
            <person name="Mihaltcheva S."/>
            <person name="Morgado L.N."/>
            <person name="Niskanen T."/>
            <person name="Noordeloos M.E."/>
            <person name="Ohm R.A."/>
            <person name="Ortiz-Santana B."/>
            <person name="Ovrebo C."/>
            <person name="Racz N."/>
            <person name="Riley R."/>
            <person name="Savchenko A."/>
            <person name="Shiryaev A."/>
            <person name="Soop K."/>
            <person name="Spirin V."/>
            <person name="Szebenyi C."/>
            <person name="Tomsovsky M."/>
            <person name="Tulloss R.E."/>
            <person name="Uehling J."/>
            <person name="Grigoriev I.V."/>
            <person name="Vagvolgyi C."/>
            <person name="Papp T."/>
            <person name="Martin F.M."/>
            <person name="Miettinen O."/>
            <person name="Hibbett D.S."/>
            <person name="Nagy L.G."/>
        </authorList>
    </citation>
    <scope>NUCLEOTIDE SEQUENCE [LARGE SCALE GENOMIC DNA]</scope>
    <source>
        <strain evidence="1 2">NL-1719</strain>
    </source>
</reference>
<sequence>MARLLENAALASTKDRTEPGFLRLVLVISYILRKSFFLLATYATPQVRKYASIDPSQTPVSAHFGGGIHSKAVHTPQHAFGPPIRRSTSS</sequence>
<evidence type="ECO:0000313" key="1">
    <source>
        <dbReference type="EMBL" id="TFK72833.1"/>
    </source>
</evidence>
<protein>
    <submittedName>
        <fullName evidence="1">Uncharacterized protein</fullName>
    </submittedName>
</protein>
<dbReference type="Proteomes" id="UP000308600">
    <property type="component" value="Unassembled WGS sequence"/>
</dbReference>
<organism evidence="1 2">
    <name type="scientific">Pluteus cervinus</name>
    <dbReference type="NCBI Taxonomy" id="181527"/>
    <lineage>
        <taxon>Eukaryota</taxon>
        <taxon>Fungi</taxon>
        <taxon>Dikarya</taxon>
        <taxon>Basidiomycota</taxon>
        <taxon>Agaricomycotina</taxon>
        <taxon>Agaricomycetes</taxon>
        <taxon>Agaricomycetidae</taxon>
        <taxon>Agaricales</taxon>
        <taxon>Pluteineae</taxon>
        <taxon>Pluteaceae</taxon>
        <taxon>Pluteus</taxon>
    </lineage>
</organism>
<dbReference type="EMBL" id="ML208281">
    <property type="protein sequence ID" value="TFK72833.1"/>
    <property type="molecule type" value="Genomic_DNA"/>
</dbReference>
<evidence type="ECO:0000313" key="2">
    <source>
        <dbReference type="Proteomes" id="UP000308600"/>
    </source>
</evidence>
<name>A0ACD3B3F4_9AGAR</name>